<accession>A0ABS1YKS3</accession>
<organism evidence="3 4">
    <name type="scientific">Micromonospora tarensis</name>
    <dbReference type="NCBI Taxonomy" id="2806100"/>
    <lineage>
        <taxon>Bacteria</taxon>
        <taxon>Bacillati</taxon>
        <taxon>Actinomycetota</taxon>
        <taxon>Actinomycetes</taxon>
        <taxon>Micromonosporales</taxon>
        <taxon>Micromonosporaceae</taxon>
        <taxon>Micromonospora</taxon>
    </lineage>
</organism>
<name>A0ABS1YKS3_9ACTN</name>
<dbReference type="EMBL" id="JAEVHL010000138">
    <property type="protein sequence ID" value="MBM0278019.1"/>
    <property type="molecule type" value="Genomic_DNA"/>
</dbReference>
<evidence type="ECO:0000313" key="4">
    <source>
        <dbReference type="Proteomes" id="UP000622245"/>
    </source>
</evidence>
<dbReference type="InterPro" id="IPR051924">
    <property type="entry name" value="GST_Kappa/NadH"/>
</dbReference>
<keyword evidence="4" id="KW-1185">Reference proteome</keyword>
<gene>
    <name evidence="3" type="ORF">JM949_22985</name>
</gene>
<comment type="caution">
    <text evidence="3">The sequence shown here is derived from an EMBL/GenBank/DDBJ whole genome shotgun (WGS) entry which is preliminary data.</text>
</comment>
<dbReference type="Proteomes" id="UP000622245">
    <property type="component" value="Unassembled WGS sequence"/>
</dbReference>
<dbReference type="InterPro" id="IPR001853">
    <property type="entry name" value="DSBA-like_thioredoxin_dom"/>
</dbReference>
<feature type="domain" description="DSBA-like thioredoxin" evidence="2">
    <location>
        <begin position="9"/>
        <end position="201"/>
    </location>
</feature>
<dbReference type="InterPro" id="IPR014440">
    <property type="entry name" value="HCCAis_GSTk"/>
</dbReference>
<keyword evidence="1" id="KW-0413">Isomerase</keyword>
<evidence type="ECO:0000259" key="2">
    <source>
        <dbReference type="Pfam" id="PF01323"/>
    </source>
</evidence>
<reference evidence="3 4" key="1">
    <citation type="submission" date="2021-01" db="EMBL/GenBank/DDBJ databases">
        <title>Draft genome sequence of Micromonospora sp. strain STR1s_6.</title>
        <authorList>
            <person name="Karlyshev A."/>
            <person name="Jawad R."/>
        </authorList>
    </citation>
    <scope>NUCLEOTIDE SEQUENCE [LARGE SCALE GENOMIC DNA]</scope>
    <source>
        <strain evidence="3 4">STR1S-6</strain>
    </source>
</reference>
<protein>
    <recommendedName>
        <fullName evidence="1">2-hydroxychromene-2-carboxylate isomerase</fullName>
        <ecNumber evidence="1">5.99.1.4</ecNumber>
    </recommendedName>
</protein>
<comment type="catalytic activity">
    <reaction evidence="1">
        <text>2-hydroxychromene-2-carboxylate = (3E)-4-(2-hydroxyphenyl)-2-oxobut-3-enoate</text>
        <dbReference type="Rhea" id="RHEA:27401"/>
        <dbReference type="ChEBI" id="CHEBI:59350"/>
        <dbReference type="ChEBI" id="CHEBI:59353"/>
        <dbReference type="EC" id="5.99.1.4"/>
    </reaction>
</comment>
<comment type="similarity">
    <text evidence="1">Belongs to the GST superfamily. NadH family.</text>
</comment>
<proteinExistence type="inferred from homology"/>
<dbReference type="PANTHER" id="PTHR42943:SF2">
    <property type="entry name" value="GLUTATHIONE S-TRANSFERASE KAPPA 1"/>
    <property type="match status" value="1"/>
</dbReference>
<dbReference type="PIRSF" id="PIRSF006386">
    <property type="entry name" value="HCCAis_GSTk"/>
    <property type="match status" value="1"/>
</dbReference>
<sequence length="232" mass="25522">MARRPPRWYFSFRSPYSWFAYRDLMLRYPDIADAIEWIPFWEPDERSGQLLEAAGLTFPYTPMSRDKHFYILQDTRRLAEERGLAMVWPVDRAPHWEVAHLAFLAARAHGLARPFADAVYAARWERGVDISDVDVVSELAVGVGLEPTLVATALDDPESRADGVAALAASARDGVFGVPFFISGRHKFWGVERLPAFAQLLRAATQPASVDAPVAGLPVAATADAGHAGGCG</sequence>
<evidence type="ECO:0000313" key="3">
    <source>
        <dbReference type="EMBL" id="MBM0278019.1"/>
    </source>
</evidence>
<dbReference type="Pfam" id="PF01323">
    <property type="entry name" value="DSBA"/>
    <property type="match status" value="1"/>
</dbReference>
<dbReference type="RefSeq" id="WP_203150415.1">
    <property type="nucleotide sequence ID" value="NZ_JAEVHL010000138.1"/>
</dbReference>
<evidence type="ECO:0000256" key="1">
    <source>
        <dbReference type="PIRNR" id="PIRNR006386"/>
    </source>
</evidence>
<dbReference type="Gene3D" id="3.40.30.10">
    <property type="entry name" value="Glutaredoxin"/>
    <property type="match status" value="1"/>
</dbReference>
<dbReference type="InterPro" id="IPR036249">
    <property type="entry name" value="Thioredoxin-like_sf"/>
</dbReference>
<dbReference type="PANTHER" id="PTHR42943">
    <property type="entry name" value="GLUTATHIONE S-TRANSFERASE KAPPA"/>
    <property type="match status" value="1"/>
</dbReference>
<dbReference type="EC" id="5.99.1.4" evidence="1"/>
<dbReference type="SUPFAM" id="SSF52833">
    <property type="entry name" value="Thioredoxin-like"/>
    <property type="match status" value="1"/>
</dbReference>